<name>A0A0E9U643_ANGAN</name>
<accession>A0A0E9U643</accession>
<reference evidence="1" key="1">
    <citation type="submission" date="2014-11" db="EMBL/GenBank/DDBJ databases">
        <authorList>
            <person name="Amaro Gonzalez C."/>
        </authorList>
    </citation>
    <scope>NUCLEOTIDE SEQUENCE</scope>
</reference>
<dbReference type="EMBL" id="GBXM01047937">
    <property type="protein sequence ID" value="JAH60640.1"/>
    <property type="molecule type" value="Transcribed_RNA"/>
</dbReference>
<protein>
    <submittedName>
        <fullName evidence="1">Uncharacterized protein</fullName>
    </submittedName>
</protein>
<reference evidence="1" key="2">
    <citation type="journal article" date="2015" name="Fish Shellfish Immunol.">
        <title>Early steps in the European eel (Anguilla anguilla)-Vibrio vulnificus interaction in the gills: Role of the RtxA13 toxin.</title>
        <authorList>
            <person name="Callol A."/>
            <person name="Pajuelo D."/>
            <person name="Ebbesson L."/>
            <person name="Teles M."/>
            <person name="MacKenzie S."/>
            <person name="Amaro C."/>
        </authorList>
    </citation>
    <scope>NUCLEOTIDE SEQUENCE</scope>
</reference>
<proteinExistence type="predicted"/>
<sequence length="27" mass="3085">MTWPRTQNGCHAYPAVIQSVLCVRPQK</sequence>
<organism evidence="1">
    <name type="scientific">Anguilla anguilla</name>
    <name type="common">European freshwater eel</name>
    <name type="synonym">Muraena anguilla</name>
    <dbReference type="NCBI Taxonomy" id="7936"/>
    <lineage>
        <taxon>Eukaryota</taxon>
        <taxon>Metazoa</taxon>
        <taxon>Chordata</taxon>
        <taxon>Craniata</taxon>
        <taxon>Vertebrata</taxon>
        <taxon>Euteleostomi</taxon>
        <taxon>Actinopterygii</taxon>
        <taxon>Neopterygii</taxon>
        <taxon>Teleostei</taxon>
        <taxon>Anguilliformes</taxon>
        <taxon>Anguillidae</taxon>
        <taxon>Anguilla</taxon>
    </lineage>
</organism>
<dbReference type="AlphaFoldDB" id="A0A0E9U643"/>
<evidence type="ECO:0000313" key="1">
    <source>
        <dbReference type="EMBL" id="JAH60640.1"/>
    </source>
</evidence>